<evidence type="ECO:0000313" key="2">
    <source>
        <dbReference type="EMBL" id="SBT58573.1"/>
    </source>
</evidence>
<feature type="transmembrane region" description="Helical" evidence="1">
    <location>
        <begin position="256"/>
        <end position="277"/>
    </location>
</feature>
<protein>
    <submittedName>
        <fullName evidence="2">PIR Superfamily Protein</fullName>
    </submittedName>
</protein>
<dbReference type="Pfam" id="PF05795">
    <property type="entry name" value="Plasmodium_Vir"/>
    <property type="match status" value="1"/>
</dbReference>
<keyword evidence="1" id="KW-0812">Transmembrane</keyword>
<dbReference type="InterPro" id="IPR008780">
    <property type="entry name" value="Plasmodium_Vir"/>
</dbReference>
<keyword evidence="1" id="KW-0472">Membrane</keyword>
<dbReference type="Proteomes" id="UP000078555">
    <property type="component" value="Unassembled WGS sequence"/>
</dbReference>
<evidence type="ECO:0000313" key="3">
    <source>
        <dbReference type="Proteomes" id="UP000078555"/>
    </source>
</evidence>
<dbReference type="AlphaFoldDB" id="A0A1A9AQT1"/>
<keyword evidence="1" id="KW-1133">Transmembrane helix</keyword>
<name>A0A1A9AQT1_PLAOA</name>
<keyword evidence="3" id="KW-1185">Reference proteome</keyword>
<reference evidence="3" key="1">
    <citation type="submission" date="2016-05" db="EMBL/GenBank/DDBJ databases">
        <authorList>
            <person name="Naeem Raeece"/>
        </authorList>
    </citation>
    <scope>NUCLEOTIDE SEQUENCE [LARGE SCALE GENOMIC DNA]</scope>
</reference>
<organism evidence="2 3">
    <name type="scientific">Plasmodium ovale wallikeri</name>
    <dbReference type="NCBI Taxonomy" id="864142"/>
    <lineage>
        <taxon>Eukaryota</taxon>
        <taxon>Sar</taxon>
        <taxon>Alveolata</taxon>
        <taxon>Apicomplexa</taxon>
        <taxon>Aconoidasida</taxon>
        <taxon>Haemosporida</taxon>
        <taxon>Plasmodiidae</taxon>
        <taxon>Plasmodium</taxon>
        <taxon>Plasmodium (Plasmodium)</taxon>
    </lineage>
</organism>
<accession>A0A1A9AQT1</accession>
<dbReference type="EMBL" id="FLRD01001914">
    <property type="protein sequence ID" value="SBT58573.1"/>
    <property type="molecule type" value="Genomic_DNA"/>
</dbReference>
<proteinExistence type="predicted"/>
<gene>
    <name evidence="2" type="ORF">POVWA1_088720</name>
</gene>
<evidence type="ECO:0000256" key="1">
    <source>
        <dbReference type="SAM" id="Phobius"/>
    </source>
</evidence>
<sequence>MNFIDEKKLPPHIFYETLKNKENLTELKNTVYKYSSVPVSTREYLKEFGAQLIRNYRSIFTDNRILSHEKGCRYLNYWVDNEICHYERQYHVSGFENYITQFVTEVWKQLGTEVDNPCKRDEYRFAINEINIKKDLDDFCTIRDIIRTKTKDDYTCKAVNGWVKEKYEKYFSRENCEKYNRMNVGYNKDFSPFHISNDCTFYDIPTTFRSFHCDNYIPEYKIKSISNCERNTLSGEKPKLGKFQDSLDNKFNISTGIGTLIASLTVLGTFFIFFMIYKFSPVGSFLRHNIMKRYKIQKNIDDATKEFLQNALHNVYKHSEEGTHFIGYNSV</sequence>